<reference evidence="2 3" key="1">
    <citation type="journal article" date="2019" name="Int. J. Syst. Evol. Microbiol.">
        <title>The Global Catalogue of Microorganisms (GCM) 10K type strain sequencing project: providing services to taxonomists for standard genome sequencing and annotation.</title>
        <authorList>
            <consortium name="The Broad Institute Genomics Platform"/>
            <consortium name="The Broad Institute Genome Sequencing Center for Infectious Disease"/>
            <person name="Wu L."/>
            <person name="Ma J."/>
        </authorList>
    </citation>
    <scope>NUCLEOTIDE SEQUENCE [LARGE SCALE GENOMIC DNA]</scope>
    <source>
        <strain evidence="2 3">JCM 16026</strain>
    </source>
</reference>
<keyword evidence="3" id="KW-1185">Reference proteome</keyword>
<gene>
    <name evidence="2" type="ORF">GCM10009846_16710</name>
</gene>
<proteinExistence type="predicted"/>
<feature type="transmembrane region" description="Helical" evidence="1">
    <location>
        <begin position="50"/>
        <end position="74"/>
    </location>
</feature>
<evidence type="ECO:0000313" key="2">
    <source>
        <dbReference type="EMBL" id="GAA2173704.1"/>
    </source>
</evidence>
<feature type="transmembrane region" description="Helical" evidence="1">
    <location>
        <begin position="20"/>
        <end position="44"/>
    </location>
</feature>
<organism evidence="2 3">
    <name type="scientific">Agrococcus versicolor</name>
    <dbReference type="NCBI Taxonomy" id="501482"/>
    <lineage>
        <taxon>Bacteria</taxon>
        <taxon>Bacillati</taxon>
        <taxon>Actinomycetota</taxon>
        <taxon>Actinomycetes</taxon>
        <taxon>Micrococcales</taxon>
        <taxon>Microbacteriaceae</taxon>
        <taxon>Agrococcus</taxon>
    </lineage>
</organism>
<keyword evidence="1" id="KW-1133">Transmembrane helix</keyword>
<dbReference type="EMBL" id="BAAAQT010000006">
    <property type="protein sequence ID" value="GAA2173704.1"/>
    <property type="molecule type" value="Genomic_DNA"/>
</dbReference>
<name>A0ABN3AR22_9MICO</name>
<dbReference type="Proteomes" id="UP001501599">
    <property type="component" value="Unassembled WGS sequence"/>
</dbReference>
<keyword evidence="1" id="KW-0812">Transmembrane</keyword>
<evidence type="ECO:0000256" key="1">
    <source>
        <dbReference type="SAM" id="Phobius"/>
    </source>
</evidence>
<evidence type="ECO:0008006" key="4">
    <source>
        <dbReference type="Google" id="ProtNLM"/>
    </source>
</evidence>
<keyword evidence="1" id="KW-0472">Membrane</keyword>
<accession>A0ABN3AR22</accession>
<evidence type="ECO:0000313" key="3">
    <source>
        <dbReference type="Proteomes" id="UP001501599"/>
    </source>
</evidence>
<sequence>MPWVTETRLAPGQQPRRSPVFGILAAVGAGLGAIIFLVSMVLLFTPLGGLLITLLPVWGILTLGTVGCAVSALVRRGRLNVALGISSLALVVLTNPLIPLIVVVALGM</sequence>
<comment type="caution">
    <text evidence="2">The sequence shown here is derived from an EMBL/GenBank/DDBJ whole genome shotgun (WGS) entry which is preliminary data.</text>
</comment>
<protein>
    <recommendedName>
        <fullName evidence="4">DUF4190 domain-containing protein</fullName>
    </recommendedName>
</protein>
<feature type="transmembrane region" description="Helical" evidence="1">
    <location>
        <begin position="81"/>
        <end position="106"/>
    </location>
</feature>